<reference evidence="1 2" key="1">
    <citation type="submission" date="2016-02" db="EMBL/GenBank/DDBJ databases">
        <title>Band-tailed pigeon sequencing and assembly.</title>
        <authorList>
            <person name="Soares A.E."/>
            <person name="Novak B.J."/>
            <person name="Rice E.S."/>
            <person name="O'Connell B."/>
            <person name="Chang D."/>
            <person name="Weber S."/>
            <person name="Shapiro B."/>
        </authorList>
    </citation>
    <scope>NUCLEOTIDE SEQUENCE [LARGE SCALE GENOMIC DNA]</scope>
    <source>
        <strain evidence="1">BTP2013</strain>
        <tissue evidence="1">Blood</tissue>
    </source>
</reference>
<dbReference type="EMBL" id="LSYS01005108">
    <property type="protein sequence ID" value="OPJ78671.1"/>
    <property type="molecule type" value="Genomic_DNA"/>
</dbReference>
<dbReference type="AlphaFoldDB" id="A0A1V4K2S4"/>
<comment type="caution">
    <text evidence="1">The sequence shown here is derived from an EMBL/GenBank/DDBJ whole genome shotgun (WGS) entry which is preliminary data.</text>
</comment>
<gene>
    <name evidence="1" type="ORF">AV530_003452</name>
</gene>
<name>A0A1V4K2S4_PATFA</name>
<proteinExistence type="predicted"/>
<evidence type="ECO:0000313" key="1">
    <source>
        <dbReference type="EMBL" id="OPJ78671.1"/>
    </source>
</evidence>
<dbReference type="Proteomes" id="UP000190648">
    <property type="component" value="Unassembled WGS sequence"/>
</dbReference>
<organism evidence="1 2">
    <name type="scientific">Patagioenas fasciata monilis</name>
    <dbReference type="NCBI Taxonomy" id="372326"/>
    <lineage>
        <taxon>Eukaryota</taxon>
        <taxon>Metazoa</taxon>
        <taxon>Chordata</taxon>
        <taxon>Craniata</taxon>
        <taxon>Vertebrata</taxon>
        <taxon>Euteleostomi</taxon>
        <taxon>Archelosauria</taxon>
        <taxon>Archosauria</taxon>
        <taxon>Dinosauria</taxon>
        <taxon>Saurischia</taxon>
        <taxon>Theropoda</taxon>
        <taxon>Coelurosauria</taxon>
        <taxon>Aves</taxon>
        <taxon>Neognathae</taxon>
        <taxon>Neoaves</taxon>
        <taxon>Columbimorphae</taxon>
        <taxon>Columbiformes</taxon>
        <taxon>Columbidae</taxon>
        <taxon>Patagioenas</taxon>
    </lineage>
</organism>
<evidence type="ECO:0000313" key="2">
    <source>
        <dbReference type="Proteomes" id="UP000190648"/>
    </source>
</evidence>
<keyword evidence="2" id="KW-1185">Reference proteome</keyword>
<sequence>MCKNCSVKKGRHVLTAAGNPRAGPERLPAEKCLEVKSKSLLLTSPVEGGETARAGDFFWVFILRTSFLRKNPIKDVHELGA</sequence>
<protein>
    <submittedName>
        <fullName evidence="1">Uncharacterized protein</fullName>
    </submittedName>
</protein>
<accession>A0A1V4K2S4</accession>